<gene>
    <name evidence="1" type="ORF">CYG68_18585</name>
</gene>
<dbReference type="Proteomes" id="UP000650477">
    <property type="component" value="Unassembled WGS sequence"/>
</dbReference>
<evidence type="ECO:0000313" key="1">
    <source>
        <dbReference type="EMBL" id="MBE8614379.1"/>
    </source>
</evidence>
<organism evidence="1 2">
    <name type="scientific">Morganella morganii</name>
    <name type="common">Proteus morganii</name>
    <dbReference type="NCBI Taxonomy" id="582"/>
    <lineage>
        <taxon>Bacteria</taxon>
        <taxon>Pseudomonadati</taxon>
        <taxon>Pseudomonadota</taxon>
        <taxon>Gammaproteobacteria</taxon>
        <taxon>Enterobacterales</taxon>
        <taxon>Morganellaceae</taxon>
        <taxon>Morganella</taxon>
    </lineage>
</organism>
<dbReference type="AlphaFoldDB" id="A0A8I0U7R5"/>
<accession>A0A8I0U7R5</accession>
<protein>
    <submittedName>
        <fullName evidence="1">Uncharacterized protein</fullName>
    </submittedName>
</protein>
<comment type="caution">
    <text evidence="1">The sequence shown here is derived from an EMBL/GenBank/DDBJ whole genome shotgun (WGS) entry which is preliminary data.</text>
</comment>
<dbReference type="EMBL" id="PKLF01000024">
    <property type="protein sequence ID" value="MBE8614379.1"/>
    <property type="molecule type" value="Genomic_DNA"/>
</dbReference>
<evidence type="ECO:0000313" key="2">
    <source>
        <dbReference type="Proteomes" id="UP000650477"/>
    </source>
</evidence>
<dbReference type="RefSeq" id="WP_193830242.1">
    <property type="nucleotide sequence ID" value="NZ_PKLF01000024.1"/>
</dbReference>
<sequence length="82" mass="9139">MSPADRDVIELQQRQLLQQNRQQIDELEKLTEKPTAAVPLSVCPGSDLCVTVHQISVSGAAHLSEKRRRELVTPLKGNWSPP</sequence>
<reference evidence="1" key="1">
    <citation type="submission" date="2017-12" db="EMBL/GenBank/DDBJ databases">
        <title>Genome sequencing and analysis.</title>
        <authorList>
            <person name="Huang Y.-T."/>
        </authorList>
    </citation>
    <scope>NUCLEOTIDE SEQUENCE</scope>
    <source>
        <strain evidence="1">VGH116</strain>
    </source>
</reference>
<name>A0A8I0U7R5_MORMO</name>
<proteinExistence type="predicted"/>